<dbReference type="RefSeq" id="WP_013148985.1">
    <property type="nucleotide sequence ID" value="NC_014207.1"/>
</dbReference>
<feature type="transmembrane region" description="Helical" evidence="1">
    <location>
        <begin position="86"/>
        <end position="104"/>
    </location>
</feature>
<keyword evidence="3" id="KW-1185">Reference proteome</keyword>
<feature type="transmembrane region" description="Helical" evidence="1">
    <location>
        <begin position="7"/>
        <end position="27"/>
    </location>
</feature>
<dbReference type="KEGG" id="meh:M301_2312"/>
<keyword evidence="1" id="KW-0472">Membrane</keyword>
<keyword evidence="1" id="KW-0812">Transmembrane</keyword>
<dbReference type="OrthoDB" id="8537043at2"/>
<dbReference type="EMBL" id="CP002056">
    <property type="protein sequence ID" value="ADI30677.1"/>
    <property type="molecule type" value="Genomic_DNA"/>
</dbReference>
<gene>
    <name evidence="2" type="ordered locus">M301_2312</name>
</gene>
<reference evidence="3" key="1">
    <citation type="submission" date="2010-05" db="EMBL/GenBank/DDBJ databases">
        <title>Complete sequence of Methylotenera sp. 301.</title>
        <authorList>
            <person name="Lucas S."/>
            <person name="Copeland A."/>
            <person name="Lapidus A."/>
            <person name="Cheng J.-F."/>
            <person name="Bruce D."/>
            <person name="Goodwin L."/>
            <person name="Pitluck S."/>
            <person name="Clum A."/>
            <person name="Land M."/>
            <person name="Hauser L."/>
            <person name="Kyrpides N."/>
            <person name="Ivanova N."/>
            <person name="Chistoservova L."/>
            <person name="Kalyuzhnaya M."/>
            <person name="Woyke T."/>
        </authorList>
    </citation>
    <scope>NUCLEOTIDE SEQUENCE [LARGE SCALE GENOMIC DNA]</scope>
    <source>
        <strain evidence="3">301</strain>
    </source>
</reference>
<feature type="transmembrane region" description="Helical" evidence="1">
    <location>
        <begin position="33"/>
        <end position="53"/>
    </location>
</feature>
<evidence type="ECO:0000313" key="2">
    <source>
        <dbReference type="EMBL" id="ADI30677.1"/>
    </source>
</evidence>
<feature type="transmembrane region" description="Helical" evidence="1">
    <location>
        <begin position="60"/>
        <end position="80"/>
    </location>
</feature>
<evidence type="ECO:0000313" key="3">
    <source>
        <dbReference type="Proteomes" id="UP000000383"/>
    </source>
</evidence>
<protein>
    <recommendedName>
        <fullName evidence="4">Transmembrane protein</fullName>
    </recommendedName>
</protein>
<keyword evidence="1" id="KW-1133">Transmembrane helix</keyword>
<dbReference type="STRING" id="666681.M301_2312"/>
<evidence type="ECO:0000256" key="1">
    <source>
        <dbReference type="SAM" id="Phobius"/>
    </source>
</evidence>
<feature type="transmembrane region" description="Helical" evidence="1">
    <location>
        <begin position="165"/>
        <end position="187"/>
    </location>
</feature>
<name>D7DLY3_METV0</name>
<dbReference type="HOGENOM" id="CLU_084697_0_0_4"/>
<proteinExistence type="predicted"/>
<dbReference type="AlphaFoldDB" id="D7DLY3"/>
<feature type="transmembrane region" description="Helical" evidence="1">
    <location>
        <begin position="140"/>
        <end position="159"/>
    </location>
</feature>
<accession>D7DLY3</accession>
<dbReference type="Proteomes" id="UP000000383">
    <property type="component" value="Chromosome"/>
</dbReference>
<sequence length="214" mass="23740">MLRVLKVLRGVGIVMIIVAYAMLVHHVNTSGQSGMLGALLALAPLLLITLTFALKATSKIFGMSFTLLFLVSSWLALPLIEQHTASIFWLQDIGLMLILLVTFARTLFSGRQALCVHFAELINGGALPIAHERYAYKVTIAWVIFFATMMLASSLLFFLAPLANWSFFVNFLTLPLVALMFIVEFLVRRQVLTDLPEGNVLDAVRAYLNSKNAH</sequence>
<reference evidence="2 3" key="2">
    <citation type="journal article" date="2011" name="J. Bacteriol.">
        <title>Genomes of three methylotrophs from a single niche uncover genetic and metabolic divergence of Methylophilaceae.</title>
        <authorList>
            <person name="Lapidus A."/>
            <person name="Clum A."/>
            <person name="Labutti K."/>
            <person name="Kaluzhnaya M.G."/>
            <person name="Lim S."/>
            <person name="Beck D.A."/>
            <person name="Glavina Del Rio T."/>
            <person name="Nolan M."/>
            <person name="Mavromatis K."/>
            <person name="Huntemann M."/>
            <person name="Lucas S."/>
            <person name="Lidstrom M.E."/>
            <person name="Ivanova N."/>
            <person name="Chistoserdova L."/>
        </authorList>
    </citation>
    <scope>NUCLEOTIDE SEQUENCE [LARGE SCALE GENOMIC DNA]</scope>
    <source>
        <strain evidence="2 3">301</strain>
    </source>
</reference>
<dbReference type="eggNOG" id="COG4648">
    <property type="taxonomic scope" value="Bacteria"/>
</dbReference>
<organism evidence="2 3">
    <name type="scientific">Methylotenera versatilis (strain 301)</name>
    <dbReference type="NCBI Taxonomy" id="666681"/>
    <lineage>
        <taxon>Bacteria</taxon>
        <taxon>Pseudomonadati</taxon>
        <taxon>Pseudomonadota</taxon>
        <taxon>Betaproteobacteria</taxon>
        <taxon>Nitrosomonadales</taxon>
        <taxon>Methylophilaceae</taxon>
        <taxon>Methylotenera</taxon>
    </lineage>
</organism>
<evidence type="ECO:0008006" key="4">
    <source>
        <dbReference type="Google" id="ProtNLM"/>
    </source>
</evidence>